<dbReference type="SMART" id="SM00320">
    <property type="entry name" value="WD40"/>
    <property type="match status" value="10"/>
</dbReference>
<feature type="repeat" description="WD" evidence="3">
    <location>
        <begin position="1102"/>
        <end position="1136"/>
    </location>
</feature>
<comment type="caution">
    <text evidence="6">The sequence shown here is derived from an EMBL/GenBank/DDBJ whole genome shotgun (WGS) entry which is preliminary data.</text>
</comment>
<feature type="domain" description="Novel STAND NTPase 1" evidence="5">
    <location>
        <begin position="162"/>
        <end position="423"/>
    </location>
</feature>
<organism evidence="6 7">
    <name type="scientific">Rhodococcoides trifolii</name>
    <dbReference type="NCBI Taxonomy" id="908250"/>
    <lineage>
        <taxon>Bacteria</taxon>
        <taxon>Bacillati</taxon>
        <taxon>Actinomycetota</taxon>
        <taxon>Actinomycetes</taxon>
        <taxon>Mycobacteriales</taxon>
        <taxon>Nocardiaceae</taxon>
        <taxon>Rhodococcoides</taxon>
    </lineage>
</organism>
<protein>
    <recommendedName>
        <fullName evidence="5">Novel STAND NTPase 1 domain-containing protein</fullName>
    </recommendedName>
</protein>
<feature type="transmembrane region" description="Helical" evidence="4">
    <location>
        <begin position="480"/>
        <end position="501"/>
    </location>
</feature>
<dbReference type="Gene3D" id="2.130.10.10">
    <property type="entry name" value="YVTN repeat-like/Quinoprotein amine dehydrogenase"/>
    <property type="match status" value="3"/>
</dbReference>
<dbReference type="InterPro" id="IPR001680">
    <property type="entry name" value="WD40_rpt"/>
</dbReference>
<gene>
    <name evidence="6" type="ORF">GCM10007304_02210</name>
</gene>
<evidence type="ECO:0000313" key="6">
    <source>
        <dbReference type="EMBL" id="GGF91808.1"/>
    </source>
</evidence>
<keyword evidence="7" id="KW-1185">Reference proteome</keyword>
<dbReference type="InterPro" id="IPR049052">
    <property type="entry name" value="nSTAND1"/>
</dbReference>
<dbReference type="PANTHER" id="PTHR22847">
    <property type="entry name" value="WD40 REPEAT PROTEIN"/>
    <property type="match status" value="1"/>
</dbReference>
<evidence type="ECO:0000256" key="1">
    <source>
        <dbReference type="ARBA" id="ARBA00022574"/>
    </source>
</evidence>
<dbReference type="InterPro" id="IPR019775">
    <property type="entry name" value="WD40_repeat_CS"/>
</dbReference>
<evidence type="ECO:0000256" key="4">
    <source>
        <dbReference type="SAM" id="Phobius"/>
    </source>
</evidence>
<dbReference type="SUPFAM" id="SSF52540">
    <property type="entry name" value="P-loop containing nucleoside triphosphate hydrolases"/>
    <property type="match status" value="1"/>
</dbReference>
<dbReference type="Pfam" id="PF00400">
    <property type="entry name" value="WD40"/>
    <property type="match status" value="4"/>
</dbReference>
<keyword evidence="4" id="KW-1133">Transmembrane helix</keyword>
<keyword evidence="4" id="KW-0472">Membrane</keyword>
<evidence type="ECO:0000256" key="2">
    <source>
        <dbReference type="ARBA" id="ARBA00022737"/>
    </source>
</evidence>
<reference evidence="6" key="2">
    <citation type="submission" date="2020-09" db="EMBL/GenBank/DDBJ databases">
        <authorList>
            <person name="Sun Q."/>
            <person name="Sedlacek I."/>
        </authorList>
    </citation>
    <scope>NUCLEOTIDE SEQUENCE</scope>
    <source>
        <strain evidence="6">CCM 7905</strain>
    </source>
</reference>
<dbReference type="PROSITE" id="PS00678">
    <property type="entry name" value="WD_REPEATS_1"/>
    <property type="match status" value="2"/>
</dbReference>
<evidence type="ECO:0000259" key="5">
    <source>
        <dbReference type="Pfam" id="PF20703"/>
    </source>
</evidence>
<dbReference type="PROSITE" id="PS50294">
    <property type="entry name" value="WD_REPEATS_REGION"/>
    <property type="match status" value="2"/>
</dbReference>
<feature type="repeat" description="WD" evidence="3">
    <location>
        <begin position="792"/>
        <end position="827"/>
    </location>
</feature>
<dbReference type="SUPFAM" id="SSF50978">
    <property type="entry name" value="WD40 repeat-like"/>
    <property type="match status" value="2"/>
</dbReference>
<reference evidence="6" key="1">
    <citation type="journal article" date="2014" name="Int. J. Syst. Evol. Microbiol.">
        <title>Complete genome sequence of Corynebacterium casei LMG S-19264T (=DSM 44701T), isolated from a smear-ripened cheese.</title>
        <authorList>
            <consortium name="US DOE Joint Genome Institute (JGI-PGF)"/>
            <person name="Walter F."/>
            <person name="Albersmeier A."/>
            <person name="Kalinowski J."/>
            <person name="Ruckert C."/>
        </authorList>
    </citation>
    <scope>NUCLEOTIDE SEQUENCE</scope>
    <source>
        <strain evidence="6">CCM 7905</strain>
    </source>
</reference>
<proteinExistence type="predicted"/>
<name>A0A917FNU0_9NOCA</name>
<dbReference type="PANTHER" id="PTHR22847:SF637">
    <property type="entry name" value="WD REPEAT DOMAIN 5B"/>
    <property type="match status" value="1"/>
</dbReference>
<accession>A0A917FNU0</accession>
<keyword evidence="1 3" id="KW-0853">WD repeat</keyword>
<dbReference type="Pfam" id="PF20703">
    <property type="entry name" value="nSTAND1"/>
    <property type="match status" value="2"/>
</dbReference>
<keyword evidence="2" id="KW-0677">Repeat</keyword>
<evidence type="ECO:0000313" key="7">
    <source>
        <dbReference type="Proteomes" id="UP000654257"/>
    </source>
</evidence>
<evidence type="ECO:0000256" key="3">
    <source>
        <dbReference type="PROSITE-ProRule" id="PRU00221"/>
    </source>
</evidence>
<dbReference type="InterPro" id="IPR027417">
    <property type="entry name" value="P-loop_NTPase"/>
</dbReference>
<dbReference type="Proteomes" id="UP000654257">
    <property type="component" value="Unassembled WGS sequence"/>
</dbReference>
<dbReference type="InterPro" id="IPR015943">
    <property type="entry name" value="WD40/YVTN_repeat-like_dom_sf"/>
</dbReference>
<dbReference type="PROSITE" id="PS50082">
    <property type="entry name" value="WD_REPEATS_2"/>
    <property type="match status" value="3"/>
</dbReference>
<dbReference type="AlphaFoldDB" id="A0A917FNU0"/>
<keyword evidence="4" id="KW-0812">Transmembrane</keyword>
<dbReference type="EMBL" id="BMCU01000001">
    <property type="protein sequence ID" value="GGF91808.1"/>
    <property type="molecule type" value="Genomic_DNA"/>
</dbReference>
<sequence length="1215" mass="128114">MVTLREERSLTIRQVVERSGGSLATLGGWYSGRHVPTPQNSKAFFSLLTACGVIDDAEQARWWDAVLRVRRPAAQRPDETPYKGLDSFEPEDADWFFGRQDVVSNLLARVEVARSGDASRVIVVTGASGSGKSSLLRAGLVAALDVDAVITRPSLPFPTATAPVLIVDQAEELWSPEFGSDERSSYLDRLAAGAVVVVGLRADFYASALAEPVLLRALSAGPLVVGPMSAEDMREVIIGPARKAGATVEDDLVDVLLGDLIPAGSTFASEPGILPLLSHALLGTWQRARTPTLTVADYRATGGISGAVQQSAEEVFGTLSPAEQTRVRRVLLRLVTIDGDTVTRRRMPLAELSGEGSDLALLQRFADARLLTVDEDVVHVTHEALLTVWTRLREWIDADRAWFVNHRILTQAVGVWTESGRDPSALLGASRLGFYDELLGTGDRTEDLNSVEREFLDDSRIRLHNDAQVERRRARTRRRLVGALAAATVVAVVLAVTAFVARSDALDERMAADAARAQAESRQIVAQALALRERDPGVAAQLAVAAYRRSPTYEARSTLLDSTGVRAPSRLLASDGSSVLAVSPTASMVAVGRGSGDVEMYSLGDQFDSLGRFTVGIDVPVYSLSFGPNGSTLVVGTASGVHLVDVSNGSDPQVLWSRSTTSSVVGLTFSPDGRQLTVGTAGPDILRFDVGPESDPVALPPLQLPSSTRTVVANSPDGRFLVATGSGQSMRVWSTTETDRLVVDTPPDGSTNNILALDFSSAGDSIIAGTTGRQIRRWAVTATGAMVEQPALSGFTGYVNSVAFSGDDEFIAGGSTDLTTRVWNTRNIGAGATTLPGPATVTSVQFDSSTGDLVTGDEAGTIRRWSLPGPVLSDAGDKVFTNPSDAAGRELIGGAGVRGSGAQFWDLSDIDRPVLRAPLLAPTPGSRLTGASALSSDGDLAVVGTDMGGFQLWDTSDKASIRPTGSVSNAVQTLTASLSFDREADTLAVSGQNASDVALWSVADEQQPRRLASFVVLGLPTVLAYNPIAPLLAIATSSEAVELWDTSDPGSPTRIATVSGFDADASSVAFSRDGTTLAAGSSDRSVRLWNVQDPRQPRPQGSARTTAAVMSVAFSPDGTSLAAGISTDALVLWDVNDRSDPVPIATLTAAQARINDPAFLAGGDVVAGGGDSARIHLWRTKVDQAVDFLCGRAGSVLTEDEWNDLLPGVDYDPPC</sequence>
<feature type="repeat" description="WD" evidence="3">
    <location>
        <begin position="1058"/>
        <end position="1099"/>
    </location>
</feature>
<feature type="domain" description="Novel STAND NTPase 1" evidence="5">
    <location>
        <begin position="81"/>
        <end position="145"/>
    </location>
</feature>
<dbReference type="InterPro" id="IPR036322">
    <property type="entry name" value="WD40_repeat_dom_sf"/>
</dbReference>